<feature type="region of interest" description="Disordered" evidence="1">
    <location>
        <begin position="100"/>
        <end position="124"/>
    </location>
</feature>
<evidence type="ECO:0000313" key="3">
    <source>
        <dbReference type="EMBL" id="QDZ15161.1"/>
    </source>
</evidence>
<dbReference type="RefSeq" id="WP_146320747.1">
    <property type="nucleotide sequence ID" value="NZ_CP042305.1"/>
</dbReference>
<protein>
    <recommendedName>
        <fullName evidence="2">DUF7882 domain-containing protein</fullName>
    </recommendedName>
</protein>
<feature type="domain" description="DUF7882" evidence="2">
    <location>
        <begin position="1"/>
        <end position="96"/>
    </location>
</feature>
<organism evidence="3 4">
    <name type="scientific">Humibacter ginsenosidimutans</name>
    <dbReference type="NCBI Taxonomy" id="2599293"/>
    <lineage>
        <taxon>Bacteria</taxon>
        <taxon>Bacillati</taxon>
        <taxon>Actinomycetota</taxon>
        <taxon>Actinomycetes</taxon>
        <taxon>Micrococcales</taxon>
        <taxon>Microbacteriaceae</taxon>
        <taxon>Humibacter</taxon>
    </lineage>
</organism>
<keyword evidence="4" id="KW-1185">Reference proteome</keyword>
<accession>A0A5B8M4L1</accession>
<proteinExistence type="predicted"/>
<evidence type="ECO:0000259" key="2">
    <source>
        <dbReference type="Pfam" id="PF25355"/>
    </source>
</evidence>
<evidence type="ECO:0000313" key="4">
    <source>
        <dbReference type="Proteomes" id="UP000320216"/>
    </source>
</evidence>
<name>A0A5B8M4L1_9MICO</name>
<evidence type="ECO:0000256" key="1">
    <source>
        <dbReference type="SAM" id="MobiDB-lite"/>
    </source>
</evidence>
<dbReference type="Proteomes" id="UP000320216">
    <property type="component" value="Chromosome"/>
</dbReference>
<dbReference type="EMBL" id="CP042305">
    <property type="protein sequence ID" value="QDZ15161.1"/>
    <property type="molecule type" value="Genomic_DNA"/>
</dbReference>
<dbReference type="InterPro" id="IPR057204">
    <property type="entry name" value="DUF7882"/>
</dbReference>
<dbReference type="AlphaFoldDB" id="A0A5B8M4L1"/>
<gene>
    <name evidence="3" type="ORF">FPZ11_10615</name>
</gene>
<reference evidence="3 4" key="1">
    <citation type="submission" date="2019-07" db="EMBL/GenBank/DDBJ databases">
        <title>Full genome sequence of Humibacter sp. WJ7-1.</title>
        <authorList>
            <person name="Im W.-T."/>
        </authorList>
    </citation>
    <scope>NUCLEOTIDE SEQUENCE [LARGE SCALE GENOMIC DNA]</scope>
    <source>
        <strain evidence="3 4">WJ7-1</strain>
    </source>
</reference>
<sequence>MGFLLYSDGSEYEFDDRTLAHLKVAITSKLRLKEGFLLSWRVPAEEGGGRVSLWLSPAIALQFRFTDATPPALNRKWLEGLSRSSHGPRGMIVLSEEDAEKLSESDLSDPQAQKHIQKALDEVG</sequence>
<dbReference type="KEGG" id="huw:FPZ11_10615"/>
<dbReference type="Pfam" id="PF25355">
    <property type="entry name" value="DUF7882"/>
    <property type="match status" value="1"/>
</dbReference>
<dbReference type="OrthoDB" id="5123855at2"/>